<comment type="caution">
    <text evidence="2">The sequence shown here is derived from an EMBL/GenBank/DDBJ whole genome shotgun (WGS) entry which is preliminary data.</text>
</comment>
<evidence type="ECO:0000313" key="3">
    <source>
        <dbReference type="Proteomes" id="UP000539313"/>
    </source>
</evidence>
<dbReference type="Proteomes" id="UP000539313">
    <property type="component" value="Unassembled WGS sequence"/>
</dbReference>
<dbReference type="AlphaFoldDB" id="A0A7W3RB56"/>
<feature type="compositionally biased region" description="Gly residues" evidence="1">
    <location>
        <begin position="104"/>
        <end position="115"/>
    </location>
</feature>
<protein>
    <submittedName>
        <fullName evidence="2">Uncharacterized protein</fullName>
    </submittedName>
</protein>
<keyword evidence="3" id="KW-1185">Reference proteome</keyword>
<dbReference type="EMBL" id="JACJII010000001">
    <property type="protein sequence ID" value="MBA9006617.1"/>
    <property type="molecule type" value="Genomic_DNA"/>
</dbReference>
<organism evidence="2 3">
    <name type="scientific">Thermomonospora cellulosilytica</name>
    <dbReference type="NCBI Taxonomy" id="1411118"/>
    <lineage>
        <taxon>Bacteria</taxon>
        <taxon>Bacillati</taxon>
        <taxon>Actinomycetota</taxon>
        <taxon>Actinomycetes</taxon>
        <taxon>Streptosporangiales</taxon>
        <taxon>Thermomonosporaceae</taxon>
        <taxon>Thermomonospora</taxon>
    </lineage>
</organism>
<name>A0A7W3RB56_9ACTN</name>
<evidence type="ECO:0000256" key="1">
    <source>
        <dbReference type="SAM" id="MobiDB-lite"/>
    </source>
</evidence>
<gene>
    <name evidence="2" type="ORF">HNR21_005499</name>
</gene>
<proteinExistence type="predicted"/>
<accession>A0A7W3RB56</accession>
<evidence type="ECO:0000313" key="2">
    <source>
        <dbReference type="EMBL" id="MBA9006617.1"/>
    </source>
</evidence>
<dbReference type="RefSeq" id="WP_182707471.1">
    <property type="nucleotide sequence ID" value="NZ_JACJII010000001.1"/>
</dbReference>
<reference evidence="2 3" key="1">
    <citation type="submission" date="2020-08" db="EMBL/GenBank/DDBJ databases">
        <title>Sequencing the genomes of 1000 actinobacteria strains.</title>
        <authorList>
            <person name="Klenk H.-P."/>
        </authorList>
    </citation>
    <scope>NUCLEOTIDE SEQUENCE [LARGE SCALE GENOMIC DNA]</scope>
    <source>
        <strain evidence="2 3">DSM 45823</strain>
    </source>
</reference>
<sequence length="287" mass="30010">MSSMRTGPAAGDPQFRGIDPAALGHLIRQMHDADRAITGWLAAHPPPAGVSAEGHRRAQEVSVWVAEQLSMLHRRHNYAITHPDPAGGVRPGPAAPSRPPVPRAGGGAGGSGGTEGPRPVGVPGTPRTPPLTPNGAGPDLGAFPDQRAAQKAARTDALAVTRADRDGGPFPDEVWRRLRQNAGDPDYTAELYERLGPAGVAALIRQAGDDETRLEALSGSLGTASFHLGMNTVWLRTLLTESQRLGVRDTAEAVLLRADMSRRTDEALARLGVRPEAGHLAPAGGTS</sequence>
<feature type="compositionally biased region" description="Pro residues" evidence="1">
    <location>
        <begin position="93"/>
        <end position="102"/>
    </location>
</feature>
<feature type="compositionally biased region" description="Low complexity" evidence="1">
    <location>
        <begin position="116"/>
        <end position="125"/>
    </location>
</feature>
<feature type="region of interest" description="Disordered" evidence="1">
    <location>
        <begin position="79"/>
        <end position="173"/>
    </location>
</feature>